<comment type="caution">
    <text evidence="1">The sequence shown here is derived from an EMBL/GenBank/DDBJ whole genome shotgun (WGS) entry which is preliminary data.</text>
</comment>
<evidence type="ECO:0000313" key="2">
    <source>
        <dbReference type="Proteomes" id="UP001163731"/>
    </source>
</evidence>
<name>A0ABT3HWV9_9FLAO</name>
<dbReference type="EMBL" id="JAPDHW010000004">
    <property type="protein sequence ID" value="MCW3168283.1"/>
    <property type="molecule type" value="Genomic_DNA"/>
</dbReference>
<evidence type="ECO:0000313" key="1">
    <source>
        <dbReference type="EMBL" id="MCW3168283.1"/>
    </source>
</evidence>
<gene>
    <name evidence="1" type="ORF">OMO38_07060</name>
</gene>
<protein>
    <recommendedName>
        <fullName evidence="3">KTSC domain-containing protein</fullName>
    </recommendedName>
</protein>
<reference evidence="1" key="1">
    <citation type="submission" date="2022-10" db="EMBL/GenBank/DDBJ databases">
        <title>Chryseobacterium babae sp. nov. isolated from the gut of the beetle Oryctes rhinoceros, and Chryseobacterium kimseyorum sp. nov., isolated from a stick insect rearing cage.</title>
        <authorList>
            <person name="Shelomi M."/>
            <person name="Han C.-J."/>
            <person name="Chen W.-M."/>
            <person name="Chen H.-K."/>
            <person name="Liaw S.-J."/>
            <person name="Muhle E."/>
            <person name="Clermont D."/>
        </authorList>
    </citation>
    <scope>NUCLEOTIDE SEQUENCE</scope>
    <source>
        <strain evidence="1">09-1422</strain>
    </source>
</reference>
<dbReference type="RefSeq" id="WP_264749505.1">
    <property type="nucleotide sequence ID" value="NZ_JAPDHW010000004.1"/>
</dbReference>
<sequence length="62" mass="7278">MENDSRSDVMFYGKKKGRSVLRIELVNVCFGYKILSESLRELTASHFYHLFNKKGNINYSRS</sequence>
<dbReference type="Proteomes" id="UP001163731">
    <property type="component" value="Unassembled WGS sequence"/>
</dbReference>
<organism evidence="1 2">
    <name type="scientific">Chryseobacterium kimseyorum</name>
    <dbReference type="NCBI Taxonomy" id="2984028"/>
    <lineage>
        <taxon>Bacteria</taxon>
        <taxon>Pseudomonadati</taxon>
        <taxon>Bacteroidota</taxon>
        <taxon>Flavobacteriia</taxon>
        <taxon>Flavobacteriales</taxon>
        <taxon>Weeksellaceae</taxon>
        <taxon>Chryseobacterium group</taxon>
        <taxon>Chryseobacterium</taxon>
    </lineage>
</organism>
<proteinExistence type="predicted"/>
<keyword evidence="2" id="KW-1185">Reference proteome</keyword>
<accession>A0ABT3HWV9</accession>
<evidence type="ECO:0008006" key="3">
    <source>
        <dbReference type="Google" id="ProtNLM"/>
    </source>
</evidence>